<dbReference type="Proteomes" id="UP000248966">
    <property type="component" value="Unassembled WGS sequence"/>
</dbReference>
<sequence length="52" mass="5279">MTRGGRSRSRRAHWQTAPVDLAVVTGLIGALAALIAAVAGLLTAAAALLVNR</sequence>
<proteinExistence type="predicted"/>
<feature type="transmembrane region" description="Helical" evidence="1">
    <location>
        <begin position="21"/>
        <end position="50"/>
    </location>
</feature>
<name>A0A328N9K2_9ACTN</name>
<dbReference type="AlphaFoldDB" id="A0A328N9K2"/>
<keyword evidence="1" id="KW-0472">Membrane</keyword>
<dbReference type="RefSeq" id="WP_181549296.1">
    <property type="nucleotide sequence ID" value="NZ_PYAA01000017.1"/>
</dbReference>
<protein>
    <submittedName>
        <fullName evidence="2">Uncharacterized protein</fullName>
    </submittedName>
</protein>
<evidence type="ECO:0000313" key="3">
    <source>
        <dbReference type="Proteomes" id="UP000248966"/>
    </source>
</evidence>
<evidence type="ECO:0000256" key="1">
    <source>
        <dbReference type="SAM" id="Phobius"/>
    </source>
</evidence>
<dbReference type="EMBL" id="PYAA01000017">
    <property type="protein sequence ID" value="RAO00794.1"/>
    <property type="molecule type" value="Genomic_DNA"/>
</dbReference>
<comment type="caution">
    <text evidence="2">The sequence shown here is derived from an EMBL/GenBank/DDBJ whole genome shotgun (WGS) entry which is preliminary data.</text>
</comment>
<organism evidence="2 3">
    <name type="scientific">Micromonospora noduli</name>
    <dbReference type="NCBI Taxonomy" id="709876"/>
    <lineage>
        <taxon>Bacteria</taxon>
        <taxon>Bacillati</taxon>
        <taxon>Actinomycetota</taxon>
        <taxon>Actinomycetes</taxon>
        <taxon>Micromonosporales</taxon>
        <taxon>Micromonosporaceae</taxon>
        <taxon>Micromonospora</taxon>
    </lineage>
</organism>
<gene>
    <name evidence="2" type="ORF">LAH08_03047</name>
</gene>
<keyword evidence="1" id="KW-0812">Transmembrane</keyword>
<keyword evidence="1" id="KW-1133">Transmembrane helix</keyword>
<reference evidence="2 3" key="1">
    <citation type="submission" date="2018-03" db="EMBL/GenBank/DDBJ databases">
        <title>Defining the species Micromonospora saelicesensis and Micromonospora noduli under the framework of genomics.</title>
        <authorList>
            <person name="Riesco R."/>
            <person name="Trujillo M.E."/>
        </authorList>
    </citation>
    <scope>NUCLEOTIDE SEQUENCE [LARGE SCALE GENOMIC DNA]</scope>
    <source>
        <strain evidence="2 3">LAH08</strain>
    </source>
</reference>
<accession>A0A328N9K2</accession>
<evidence type="ECO:0000313" key="2">
    <source>
        <dbReference type="EMBL" id="RAO00794.1"/>
    </source>
</evidence>